<dbReference type="Gene3D" id="3.90.79.10">
    <property type="entry name" value="Nucleoside Triphosphate Pyrophosphohydrolase"/>
    <property type="match status" value="1"/>
</dbReference>
<gene>
    <name evidence="9" type="ORF">FL583_17415</name>
</gene>
<keyword evidence="10" id="KW-1185">Reference proteome</keyword>
<keyword evidence="4" id="KW-0378">Hydrolase</keyword>
<evidence type="ECO:0000256" key="4">
    <source>
        <dbReference type="ARBA" id="ARBA00022801"/>
    </source>
</evidence>
<dbReference type="FunCoup" id="A0A545AR48">
    <property type="interactions" value="96"/>
</dbReference>
<dbReference type="GO" id="GO:0046872">
    <property type="term" value="F:metal ion binding"/>
    <property type="evidence" value="ECO:0007669"/>
    <property type="project" value="UniProtKB-KW"/>
</dbReference>
<comment type="cofactor">
    <cofactor evidence="1">
        <name>Mn(2+)</name>
        <dbReference type="ChEBI" id="CHEBI:29035"/>
    </cofactor>
</comment>
<evidence type="ECO:0000313" key="10">
    <source>
        <dbReference type="Proteomes" id="UP000317982"/>
    </source>
</evidence>
<evidence type="ECO:0000256" key="2">
    <source>
        <dbReference type="ARBA" id="ARBA00001946"/>
    </source>
</evidence>
<evidence type="ECO:0000256" key="1">
    <source>
        <dbReference type="ARBA" id="ARBA00001936"/>
    </source>
</evidence>
<evidence type="ECO:0000259" key="8">
    <source>
        <dbReference type="PROSITE" id="PS51462"/>
    </source>
</evidence>
<evidence type="ECO:0000256" key="6">
    <source>
        <dbReference type="ARBA" id="ARBA00023211"/>
    </source>
</evidence>
<accession>A0A545AR48</accession>
<dbReference type="PANTHER" id="PTHR12992">
    <property type="entry name" value="NUDIX HYDROLASE"/>
    <property type="match status" value="1"/>
</dbReference>
<feature type="transmembrane region" description="Helical" evidence="7">
    <location>
        <begin position="188"/>
        <end position="208"/>
    </location>
</feature>
<dbReference type="RefSeq" id="WP_142705715.1">
    <property type="nucleotide sequence ID" value="NZ_VIRS01000011.1"/>
</dbReference>
<dbReference type="PANTHER" id="PTHR12992:SF11">
    <property type="entry name" value="MITOCHONDRIAL COENZYME A DIPHOSPHATASE NUDT8"/>
    <property type="match status" value="1"/>
</dbReference>
<dbReference type="InterPro" id="IPR015797">
    <property type="entry name" value="NUDIX_hydrolase-like_dom_sf"/>
</dbReference>
<keyword evidence="7" id="KW-0472">Membrane</keyword>
<protein>
    <submittedName>
        <fullName evidence="9">CoA pyrophosphatase</fullName>
    </submittedName>
</protein>
<keyword evidence="7" id="KW-0812">Transmembrane</keyword>
<dbReference type="InterPro" id="IPR000086">
    <property type="entry name" value="NUDIX_hydrolase_dom"/>
</dbReference>
<dbReference type="GO" id="GO:0010945">
    <property type="term" value="F:coenzyme A diphosphatase activity"/>
    <property type="evidence" value="ECO:0007669"/>
    <property type="project" value="InterPro"/>
</dbReference>
<keyword evidence="7" id="KW-1133">Transmembrane helix</keyword>
<reference evidence="9 10" key="1">
    <citation type="submission" date="2019-07" db="EMBL/GenBank/DDBJ databases">
        <title>Cryptosporangium phraense sp. nov., isolated from plant litter.</title>
        <authorList>
            <person name="Suriyachadkun C."/>
        </authorList>
    </citation>
    <scope>NUCLEOTIDE SEQUENCE [LARGE SCALE GENOMIC DNA]</scope>
    <source>
        <strain evidence="9 10">A-T 5661</strain>
    </source>
</reference>
<evidence type="ECO:0000256" key="3">
    <source>
        <dbReference type="ARBA" id="ARBA00022723"/>
    </source>
</evidence>
<evidence type="ECO:0000313" key="9">
    <source>
        <dbReference type="EMBL" id="TQS43804.1"/>
    </source>
</evidence>
<dbReference type="SUPFAM" id="SSF55811">
    <property type="entry name" value="Nudix"/>
    <property type="match status" value="1"/>
</dbReference>
<proteinExistence type="predicted"/>
<dbReference type="EMBL" id="VIRS01000011">
    <property type="protein sequence ID" value="TQS43804.1"/>
    <property type="molecule type" value="Genomic_DNA"/>
</dbReference>
<dbReference type="OrthoDB" id="9802805at2"/>
<evidence type="ECO:0000256" key="5">
    <source>
        <dbReference type="ARBA" id="ARBA00022842"/>
    </source>
</evidence>
<keyword evidence="3" id="KW-0479">Metal-binding</keyword>
<dbReference type="Proteomes" id="UP000317982">
    <property type="component" value="Unassembled WGS sequence"/>
</dbReference>
<evidence type="ECO:0000256" key="7">
    <source>
        <dbReference type="SAM" id="Phobius"/>
    </source>
</evidence>
<keyword evidence="5" id="KW-0460">Magnesium</keyword>
<sequence length="237" mass="25028">MNENPPGHPEPGVETLPSWLHALVGALPEVRSDQISRFVPPPDGSGRPSAVLMLFGEGERGPDVLLLERAATLRSHAGQPAFPGGATDPGDDGPVGTALREANEEVGLDPGSVRVIGELPPVLIPVSGFIVTGVLGWWERPHPVGPVDPGEVATVARVPIADLADPDNRFRVSHPSGVIGPGFGVSDMFVWGFTAGLISFVLDLGGWARPWNRSRMRDLPADALALARQTRPPDAVR</sequence>
<dbReference type="CDD" id="cd03426">
    <property type="entry name" value="NUDIX_CoAse_Nudt7"/>
    <property type="match status" value="1"/>
</dbReference>
<keyword evidence="6" id="KW-0464">Manganese</keyword>
<name>A0A545AR48_9ACTN</name>
<comment type="caution">
    <text evidence="9">The sequence shown here is derived from an EMBL/GenBank/DDBJ whole genome shotgun (WGS) entry which is preliminary data.</text>
</comment>
<dbReference type="PROSITE" id="PS51462">
    <property type="entry name" value="NUDIX"/>
    <property type="match status" value="1"/>
</dbReference>
<dbReference type="InterPro" id="IPR045121">
    <property type="entry name" value="CoAse"/>
</dbReference>
<dbReference type="AlphaFoldDB" id="A0A545AR48"/>
<dbReference type="InParanoid" id="A0A545AR48"/>
<comment type="cofactor">
    <cofactor evidence="2">
        <name>Mg(2+)</name>
        <dbReference type="ChEBI" id="CHEBI:18420"/>
    </cofactor>
</comment>
<organism evidence="9 10">
    <name type="scientific">Cryptosporangium phraense</name>
    <dbReference type="NCBI Taxonomy" id="2593070"/>
    <lineage>
        <taxon>Bacteria</taxon>
        <taxon>Bacillati</taxon>
        <taxon>Actinomycetota</taxon>
        <taxon>Actinomycetes</taxon>
        <taxon>Cryptosporangiales</taxon>
        <taxon>Cryptosporangiaceae</taxon>
        <taxon>Cryptosporangium</taxon>
    </lineage>
</organism>
<dbReference type="Pfam" id="PF00293">
    <property type="entry name" value="NUDIX"/>
    <property type="match status" value="1"/>
</dbReference>
<feature type="domain" description="Nudix hydrolase" evidence="8">
    <location>
        <begin position="45"/>
        <end position="185"/>
    </location>
</feature>